<proteinExistence type="predicted"/>
<dbReference type="Proteomes" id="UP001225034">
    <property type="component" value="Unassembled WGS sequence"/>
</dbReference>
<sequence length="51" mass="5255">MSHGSEFKEDKSFGVNFSRFSAGAVTDLGVTGVGAAIGGALGTQLSFRFLE</sequence>
<gene>
    <name evidence="1" type="ORF">J2S05_003106</name>
</gene>
<organism evidence="1 2">
    <name type="scientific">Alkalicoccobacillus murimartini</name>
    <dbReference type="NCBI Taxonomy" id="171685"/>
    <lineage>
        <taxon>Bacteria</taxon>
        <taxon>Bacillati</taxon>
        <taxon>Bacillota</taxon>
        <taxon>Bacilli</taxon>
        <taxon>Bacillales</taxon>
        <taxon>Bacillaceae</taxon>
        <taxon>Alkalicoccobacillus</taxon>
    </lineage>
</organism>
<comment type="caution">
    <text evidence="1">The sequence shown here is derived from an EMBL/GenBank/DDBJ whole genome shotgun (WGS) entry which is preliminary data.</text>
</comment>
<keyword evidence="2" id="KW-1185">Reference proteome</keyword>
<name>A0ABT9YKA0_9BACI</name>
<dbReference type="EMBL" id="JAUSUA010000005">
    <property type="protein sequence ID" value="MDQ0208295.1"/>
    <property type="molecule type" value="Genomic_DNA"/>
</dbReference>
<reference evidence="1 2" key="1">
    <citation type="submission" date="2023-07" db="EMBL/GenBank/DDBJ databases">
        <title>Genomic Encyclopedia of Type Strains, Phase IV (KMG-IV): sequencing the most valuable type-strain genomes for metagenomic binning, comparative biology and taxonomic classification.</title>
        <authorList>
            <person name="Goeker M."/>
        </authorList>
    </citation>
    <scope>NUCLEOTIDE SEQUENCE [LARGE SCALE GENOMIC DNA]</scope>
    <source>
        <strain evidence="1 2">DSM 19154</strain>
    </source>
</reference>
<protein>
    <submittedName>
        <fullName evidence="1">Uncharacterized protein</fullName>
    </submittedName>
</protein>
<evidence type="ECO:0000313" key="1">
    <source>
        <dbReference type="EMBL" id="MDQ0208295.1"/>
    </source>
</evidence>
<accession>A0ABT9YKA0</accession>
<evidence type="ECO:0000313" key="2">
    <source>
        <dbReference type="Proteomes" id="UP001225034"/>
    </source>
</evidence>